<dbReference type="InterPro" id="IPR017941">
    <property type="entry name" value="Rieske_2Fe-2S"/>
</dbReference>
<feature type="domain" description="Rieske" evidence="7">
    <location>
        <begin position="6"/>
        <end position="101"/>
    </location>
</feature>
<dbReference type="Pfam" id="PF00355">
    <property type="entry name" value="Rieske"/>
    <property type="match status" value="1"/>
</dbReference>
<dbReference type="GO" id="GO:0046872">
    <property type="term" value="F:metal ion binding"/>
    <property type="evidence" value="ECO:0007669"/>
    <property type="project" value="UniProtKB-KW"/>
</dbReference>
<evidence type="ECO:0000256" key="6">
    <source>
        <dbReference type="ARBA" id="ARBA00023063"/>
    </source>
</evidence>
<evidence type="ECO:0000256" key="3">
    <source>
        <dbReference type="ARBA" id="ARBA00023002"/>
    </source>
</evidence>
<evidence type="ECO:0000313" key="8">
    <source>
        <dbReference type="EMBL" id="AFJ02223.1"/>
    </source>
</evidence>
<dbReference type="OrthoDB" id="9769355at2"/>
<accession>I1YH30</accession>
<sequence length="103" mass="11249">MDTQWLEVGLLADIPQKGSRVIRANSGDVAVFRTSNDEVFALFDTCPHKKGPLSQGIVFGKRVACPLHNWVIDLENGEATGPDEGCTHHFDTKIENGVVFVAL</sequence>
<keyword evidence="1" id="KW-0001">2Fe-2S</keyword>
<evidence type="ECO:0000256" key="5">
    <source>
        <dbReference type="ARBA" id="ARBA00023014"/>
    </source>
</evidence>
<dbReference type="eggNOG" id="COG2146">
    <property type="taxonomic scope" value="Bacteria"/>
</dbReference>
<proteinExistence type="predicted"/>
<evidence type="ECO:0000313" key="9">
    <source>
        <dbReference type="Proteomes" id="UP000009145"/>
    </source>
</evidence>
<dbReference type="Proteomes" id="UP000009145">
    <property type="component" value="Chromosome"/>
</dbReference>
<evidence type="ECO:0000256" key="2">
    <source>
        <dbReference type="ARBA" id="ARBA00022723"/>
    </source>
</evidence>
<dbReference type="Gene3D" id="2.102.10.10">
    <property type="entry name" value="Rieske [2Fe-2S] iron-sulphur domain"/>
    <property type="match status" value="1"/>
</dbReference>
<evidence type="ECO:0000256" key="1">
    <source>
        <dbReference type="ARBA" id="ARBA00022714"/>
    </source>
</evidence>
<keyword evidence="2" id="KW-0479">Metal-binding</keyword>
<dbReference type="CDD" id="cd03530">
    <property type="entry name" value="Rieske_NirD_small_Bacillus"/>
    <property type="match status" value="1"/>
</dbReference>
<dbReference type="InterPro" id="IPR012748">
    <property type="entry name" value="Rieske-like_NirD"/>
</dbReference>
<dbReference type="KEGG" id="mec:Q7C_1066"/>
<dbReference type="HOGENOM" id="CLU_055690_5_1_6"/>
<keyword evidence="5" id="KW-0411">Iron-sulfur</keyword>
<dbReference type="PANTHER" id="PTHR21496:SF23">
    <property type="entry name" value="3-PHENYLPROPIONATE_CINNAMIC ACID DIOXYGENASE FERREDOXIN SUBUNIT"/>
    <property type="match status" value="1"/>
</dbReference>
<evidence type="ECO:0000256" key="4">
    <source>
        <dbReference type="ARBA" id="ARBA00023004"/>
    </source>
</evidence>
<dbReference type="SUPFAM" id="SSF50022">
    <property type="entry name" value="ISP domain"/>
    <property type="match status" value="1"/>
</dbReference>
<dbReference type="GO" id="GO:0008942">
    <property type="term" value="F:nitrite reductase [NAD(P)H] activity"/>
    <property type="evidence" value="ECO:0007669"/>
    <property type="project" value="UniProtKB-EC"/>
</dbReference>
<dbReference type="GO" id="GO:0042128">
    <property type="term" value="P:nitrate assimilation"/>
    <property type="evidence" value="ECO:0007669"/>
    <property type="project" value="UniProtKB-KW"/>
</dbReference>
<dbReference type="EC" id="1.7.1.4" evidence="8"/>
<dbReference type="AlphaFoldDB" id="I1YH30"/>
<keyword evidence="9" id="KW-1185">Reference proteome</keyword>
<dbReference type="RefSeq" id="WP_014703643.1">
    <property type="nucleotide sequence ID" value="NC_017856.1"/>
</dbReference>
<name>I1YH30_METFJ</name>
<dbReference type="InterPro" id="IPR036922">
    <property type="entry name" value="Rieske_2Fe-2S_sf"/>
</dbReference>
<keyword evidence="3 8" id="KW-0560">Oxidoreductase</keyword>
<keyword evidence="6" id="KW-0534">Nitrate assimilation</keyword>
<dbReference type="PATRIC" id="fig|754477.3.peg.1047"/>
<dbReference type="EMBL" id="CP003380">
    <property type="protein sequence ID" value="AFJ02223.1"/>
    <property type="molecule type" value="Genomic_DNA"/>
</dbReference>
<dbReference type="GO" id="GO:0051537">
    <property type="term" value="F:2 iron, 2 sulfur cluster binding"/>
    <property type="evidence" value="ECO:0007669"/>
    <property type="project" value="UniProtKB-KW"/>
</dbReference>
<dbReference type="PANTHER" id="PTHR21496">
    <property type="entry name" value="FERREDOXIN-RELATED"/>
    <property type="match status" value="1"/>
</dbReference>
<gene>
    <name evidence="8" type="ordered locus">Q7C_1066</name>
</gene>
<protein>
    <submittedName>
        <fullName evidence="8">Nitrite reductase (NAD(P)H) small subunit</fullName>
        <ecNumber evidence="8">1.7.1.4</ecNumber>
    </submittedName>
</protein>
<dbReference type="NCBIfam" id="TIGR02378">
    <property type="entry name" value="nirD_assim_sml"/>
    <property type="match status" value="1"/>
</dbReference>
<reference evidence="8 9" key="1">
    <citation type="journal article" date="2012" name="J. Bacteriol.">
        <title>Complete genome sequences of Methylophaga sp. strain JAM1 and Methylophaga sp. strain JAM7.</title>
        <authorList>
            <person name="Villeneuve C."/>
            <person name="Martineau C."/>
            <person name="Mauffrey F."/>
            <person name="Villemur R."/>
        </authorList>
    </citation>
    <scope>NUCLEOTIDE SEQUENCE [LARGE SCALE GENOMIC DNA]</scope>
    <source>
        <strain evidence="8 9">JAM7</strain>
    </source>
</reference>
<dbReference type="STRING" id="754477.Q7C_1066"/>
<dbReference type="PROSITE" id="PS51296">
    <property type="entry name" value="RIESKE"/>
    <property type="match status" value="1"/>
</dbReference>
<organism evidence="8 9">
    <name type="scientific">Methylophaga frappieri (strain ATCC BAA-2434 / DSM 25690 / JAM7)</name>
    <dbReference type="NCBI Taxonomy" id="754477"/>
    <lineage>
        <taxon>Bacteria</taxon>
        <taxon>Pseudomonadati</taxon>
        <taxon>Pseudomonadota</taxon>
        <taxon>Gammaproteobacteria</taxon>
        <taxon>Thiotrichales</taxon>
        <taxon>Piscirickettsiaceae</taxon>
        <taxon>Methylophaga</taxon>
    </lineage>
</organism>
<evidence type="ECO:0000259" key="7">
    <source>
        <dbReference type="PROSITE" id="PS51296"/>
    </source>
</evidence>
<keyword evidence="4" id="KW-0408">Iron</keyword>